<dbReference type="OrthoDB" id="9769191at2"/>
<dbReference type="GO" id="GO:0009401">
    <property type="term" value="P:phosphoenolpyruvate-dependent sugar phosphotransferase system"/>
    <property type="evidence" value="ECO:0007669"/>
    <property type="project" value="UniProtKB-KW"/>
</dbReference>
<keyword evidence="5" id="KW-0808">Transferase</keyword>
<evidence type="ECO:0000313" key="9">
    <source>
        <dbReference type="EMBL" id="GCF94869.1"/>
    </source>
</evidence>
<dbReference type="GO" id="GO:0005737">
    <property type="term" value="C:cytoplasm"/>
    <property type="evidence" value="ECO:0007669"/>
    <property type="project" value="UniProtKB-SubCell"/>
</dbReference>
<reference evidence="10" key="1">
    <citation type="submission" date="2019-02" db="EMBL/GenBank/DDBJ databases">
        <title>Draft genome sequence of Enterococcus sp. Gos25-1.</title>
        <authorList>
            <person name="Tanaka N."/>
            <person name="Shiwa Y."/>
            <person name="Fujita N."/>
        </authorList>
    </citation>
    <scope>NUCLEOTIDE SEQUENCE [LARGE SCALE GENOMIC DNA]</scope>
    <source>
        <strain evidence="10">Gos25-1</strain>
    </source>
</reference>
<comment type="caution">
    <text evidence="9">The sequence shown here is derived from an EMBL/GenBank/DDBJ whole genome shotgun (WGS) entry which is preliminary data.</text>
</comment>
<comment type="subcellular location">
    <subcellularLocation>
        <location evidence="2">Cell membrane</location>
        <topology evidence="2">Multi-pass membrane protein</topology>
    </subcellularLocation>
    <subcellularLocation>
        <location evidence="1">Cytoplasm</location>
    </subcellularLocation>
</comment>
<keyword evidence="10" id="KW-1185">Reference proteome</keyword>
<evidence type="ECO:0000256" key="7">
    <source>
        <dbReference type="ARBA" id="ARBA00022777"/>
    </source>
</evidence>
<evidence type="ECO:0000256" key="5">
    <source>
        <dbReference type="ARBA" id="ARBA00022679"/>
    </source>
</evidence>
<dbReference type="Pfam" id="PF00358">
    <property type="entry name" value="PTS_EIIA_1"/>
    <property type="match status" value="1"/>
</dbReference>
<gene>
    <name evidence="9" type="ORF">NRIC_27600</name>
</gene>
<dbReference type="PANTHER" id="PTHR45008:SF1">
    <property type="entry name" value="PTS SYSTEM GLUCOSE-SPECIFIC EIIA COMPONENT"/>
    <property type="match status" value="1"/>
</dbReference>
<dbReference type="AlphaFoldDB" id="A0A4V0WPS4"/>
<evidence type="ECO:0000256" key="3">
    <source>
        <dbReference type="ARBA" id="ARBA00022448"/>
    </source>
</evidence>
<dbReference type="SUPFAM" id="SSF51261">
    <property type="entry name" value="Duplicated hybrid motif"/>
    <property type="match status" value="1"/>
</dbReference>
<keyword evidence="4" id="KW-0762">Sugar transport</keyword>
<dbReference type="Gene3D" id="2.70.70.10">
    <property type="entry name" value="Glucose Permease (Domain IIA)"/>
    <property type="match status" value="1"/>
</dbReference>
<sequence length="153" mass="16739">MFNKLFKKKTSVYQPVSGTVISLQEVDDEVFSSEMMGIGFAVRPDSSEIVSPIAGTIDSIFPTKHAFTMKGPQGIELLVHIGTDTVELNGEGFELLVKAGDQVAAQQSIMNVDFKAIKEAGKGTEVMVVFPNLEKNRNEQFDVSNQRTLVAEL</sequence>
<dbReference type="NCBIfam" id="TIGR00830">
    <property type="entry name" value="PTBA"/>
    <property type="match status" value="1"/>
</dbReference>
<dbReference type="InterPro" id="IPR001127">
    <property type="entry name" value="PTS_EIIA_1_perm"/>
</dbReference>
<evidence type="ECO:0000256" key="1">
    <source>
        <dbReference type="ARBA" id="ARBA00004496"/>
    </source>
</evidence>
<evidence type="ECO:0000256" key="6">
    <source>
        <dbReference type="ARBA" id="ARBA00022683"/>
    </source>
</evidence>
<feature type="domain" description="PTS EIIA type-1" evidence="8">
    <location>
        <begin position="28"/>
        <end position="132"/>
    </location>
</feature>
<dbReference type="PROSITE" id="PS51093">
    <property type="entry name" value="PTS_EIIA_TYPE_1"/>
    <property type="match status" value="1"/>
</dbReference>
<dbReference type="InterPro" id="IPR050890">
    <property type="entry name" value="PTS_EIIA_component"/>
</dbReference>
<accession>A0A4V0WPS4</accession>
<dbReference type="InterPro" id="IPR011055">
    <property type="entry name" value="Dup_hybrid_motif"/>
</dbReference>
<proteinExistence type="predicted"/>
<evidence type="ECO:0000259" key="8">
    <source>
        <dbReference type="PROSITE" id="PS51093"/>
    </source>
</evidence>
<dbReference type="GO" id="GO:0005886">
    <property type="term" value="C:plasma membrane"/>
    <property type="evidence" value="ECO:0007669"/>
    <property type="project" value="UniProtKB-SubCell"/>
</dbReference>
<name>A0A4V0WPS4_9ENTE</name>
<protein>
    <submittedName>
        <fullName evidence="9">Sugar permease</fullName>
    </submittedName>
</protein>
<evidence type="ECO:0000256" key="4">
    <source>
        <dbReference type="ARBA" id="ARBA00022597"/>
    </source>
</evidence>
<dbReference type="GO" id="GO:0016301">
    <property type="term" value="F:kinase activity"/>
    <property type="evidence" value="ECO:0007669"/>
    <property type="project" value="UniProtKB-KW"/>
</dbReference>
<evidence type="ECO:0000256" key="2">
    <source>
        <dbReference type="ARBA" id="ARBA00004651"/>
    </source>
</evidence>
<dbReference type="RefSeq" id="WP_146623272.1">
    <property type="nucleotide sequence ID" value="NZ_BJCC01000024.1"/>
</dbReference>
<keyword evidence="6" id="KW-0598">Phosphotransferase system</keyword>
<dbReference type="Proteomes" id="UP000290567">
    <property type="component" value="Unassembled WGS sequence"/>
</dbReference>
<organism evidence="9 10">
    <name type="scientific">Enterococcus florum</name>
    <dbReference type="NCBI Taxonomy" id="2480627"/>
    <lineage>
        <taxon>Bacteria</taxon>
        <taxon>Bacillati</taxon>
        <taxon>Bacillota</taxon>
        <taxon>Bacilli</taxon>
        <taxon>Lactobacillales</taxon>
        <taxon>Enterococcaceae</taxon>
        <taxon>Enterococcus</taxon>
    </lineage>
</organism>
<dbReference type="PANTHER" id="PTHR45008">
    <property type="entry name" value="PTS SYSTEM GLUCOSE-SPECIFIC EIIA COMPONENT"/>
    <property type="match status" value="1"/>
</dbReference>
<evidence type="ECO:0000313" key="10">
    <source>
        <dbReference type="Proteomes" id="UP000290567"/>
    </source>
</evidence>
<dbReference type="EMBL" id="BJCC01000024">
    <property type="protein sequence ID" value="GCF94869.1"/>
    <property type="molecule type" value="Genomic_DNA"/>
</dbReference>
<keyword evidence="3" id="KW-0813">Transport</keyword>
<keyword evidence="7" id="KW-0418">Kinase</keyword>
<dbReference type="FunFam" id="2.70.70.10:FF:000001">
    <property type="entry name" value="PTS system glucose-specific IIA component"/>
    <property type="match status" value="1"/>
</dbReference>